<evidence type="ECO:0000313" key="3">
    <source>
        <dbReference type="EMBL" id="PAA87407.1"/>
    </source>
</evidence>
<dbReference type="OrthoDB" id="1926212at2759"/>
<dbReference type="Pfam" id="PF13432">
    <property type="entry name" value="TPR_16"/>
    <property type="match status" value="1"/>
</dbReference>
<feature type="compositionally biased region" description="Polar residues" evidence="2">
    <location>
        <begin position="94"/>
        <end position="103"/>
    </location>
</feature>
<accession>A0A267GPW6</accession>
<comment type="caution">
    <text evidence="3">The sequence shown here is derived from an EMBL/GenBank/DDBJ whole genome shotgun (WGS) entry which is preliminary data.</text>
</comment>
<dbReference type="SUPFAM" id="SSF48452">
    <property type="entry name" value="TPR-like"/>
    <property type="match status" value="3"/>
</dbReference>
<feature type="compositionally biased region" description="Polar residues" evidence="2">
    <location>
        <begin position="114"/>
        <end position="125"/>
    </location>
</feature>
<proteinExistence type="predicted"/>
<feature type="region of interest" description="Disordered" evidence="2">
    <location>
        <begin position="599"/>
        <end position="709"/>
    </location>
</feature>
<dbReference type="SMART" id="SM00028">
    <property type="entry name" value="TPR"/>
    <property type="match status" value="7"/>
</dbReference>
<keyword evidence="1" id="KW-0802">TPR repeat</keyword>
<dbReference type="Pfam" id="PF13181">
    <property type="entry name" value="TPR_8"/>
    <property type="match status" value="1"/>
</dbReference>
<sequence>SSIKMRRSSSDWSNLGSDYDEARRKANQVIINVNQFFPLLDSEIRVYKDKMSYLGDNSVGKPLRPFPNVEGAIEKSGTLPSIKEEEVPPAEAPDTQTEDSTLFATELDGEQRQRQATSTPKSAATGSHDDEWTADRKRKILTMKQTVEEAVARHYRDAMLALKQGDDLTAMRKLHRCIALRPDDADFYHHRAELFVRQCDFRSAIANYRKCMRLQPEAAGSAGYWDRLAFLYLFYGQTLFDQGYYAEALENFAKASEMQPDNVAYQTRSIACLTALGRHSECLALVNKRLETNNSNPDLYVMRARLHFIFKSYTLAYYDAKDALAISPGHSGAAQMRDYLFESARNYGRQAVELAINGRLREAHKKASLAIDMDPSVAEFHVRRAALNRRLGDFNAAVEDCLMAMDKCDHDPASKPFTDAQRQLLLTFNDFAVECYMKGFYEESVGLLEKAIKAEKEEKALYINRGDCFYRLGRLQFAQLDYEQAWDLDPNDSSIGLRLSLVHHRMGQAAFQEKDFAKSVDCLTRAIERNPLCHHLWTARGRSRYFQTDLKNAQVDLAVALLLKAELDEAMRTLLTRLFPSVPTDKILTGTTGLRQKAEKELARYYQSPQPESPAGAASQQQQQQQQQQQHTDSPDGPKAGKERRRRKKRAPKSSIPSVAECAKDRQLNCDLVRDKSRLGRAVQRMLREPGPPIPPLRVLPSLQPATGN</sequence>
<dbReference type="PANTHER" id="PTHR45153">
    <property type="entry name" value="TETRATRICOPEPTIDE REPEAT PROTEIN 16"/>
    <property type="match status" value="1"/>
</dbReference>
<reference evidence="3 4" key="1">
    <citation type="submission" date="2017-06" db="EMBL/GenBank/DDBJ databases">
        <title>A platform for efficient transgenesis in Macrostomum lignano, a flatworm model organism for stem cell research.</title>
        <authorList>
            <person name="Berezikov E."/>
        </authorList>
    </citation>
    <scope>NUCLEOTIDE SEQUENCE [LARGE SCALE GENOMIC DNA]</scope>
    <source>
        <strain evidence="3">DV1</strain>
        <tissue evidence="3">Whole organism</tissue>
    </source>
</reference>
<feature type="compositionally biased region" description="Basic and acidic residues" evidence="2">
    <location>
        <begin position="662"/>
        <end position="678"/>
    </location>
</feature>
<dbReference type="Proteomes" id="UP000215902">
    <property type="component" value="Unassembled WGS sequence"/>
</dbReference>
<name>A0A267GPW6_9PLAT</name>
<evidence type="ECO:0000256" key="1">
    <source>
        <dbReference type="PROSITE-ProRule" id="PRU00339"/>
    </source>
</evidence>
<feature type="repeat" description="TPR" evidence="1">
    <location>
        <begin position="185"/>
        <end position="218"/>
    </location>
</feature>
<evidence type="ECO:0000313" key="4">
    <source>
        <dbReference type="Proteomes" id="UP000215902"/>
    </source>
</evidence>
<dbReference type="Pfam" id="PF14559">
    <property type="entry name" value="TPR_19"/>
    <property type="match status" value="1"/>
</dbReference>
<dbReference type="AlphaFoldDB" id="A0A267GPW6"/>
<protein>
    <submittedName>
        <fullName evidence="3">Uncharacterized protein</fullName>
    </submittedName>
</protein>
<feature type="compositionally biased region" description="Basic residues" evidence="2">
    <location>
        <begin position="642"/>
        <end position="652"/>
    </location>
</feature>
<organism evidence="3 4">
    <name type="scientific">Macrostomum lignano</name>
    <dbReference type="NCBI Taxonomy" id="282301"/>
    <lineage>
        <taxon>Eukaryota</taxon>
        <taxon>Metazoa</taxon>
        <taxon>Spiralia</taxon>
        <taxon>Lophotrochozoa</taxon>
        <taxon>Platyhelminthes</taxon>
        <taxon>Rhabditophora</taxon>
        <taxon>Macrostomorpha</taxon>
        <taxon>Macrostomida</taxon>
        <taxon>Macrostomidae</taxon>
        <taxon>Macrostomum</taxon>
    </lineage>
</organism>
<dbReference type="EMBL" id="NIVC01000232">
    <property type="protein sequence ID" value="PAA87407.1"/>
    <property type="molecule type" value="Genomic_DNA"/>
</dbReference>
<dbReference type="Gene3D" id="1.25.40.10">
    <property type="entry name" value="Tetratricopeptide repeat domain"/>
    <property type="match status" value="5"/>
</dbReference>
<keyword evidence="4" id="KW-1185">Reference proteome</keyword>
<feature type="non-terminal residue" evidence="3">
    <location>
        <position position="1"/>
    </location>
</feature>
<dbReference type="PROSITE" id="PS50005">
    <property type="entry name" value="TPR"/>
    <property type="match status" value="3"/>
</dbReference>
<dbReference type="InterPro" id="IPR019734">
    <property type="entry name" value="TPR_rpt"/>
</dbReference>
<gene>
    <name evidence="3" type="ORF">BOX15_Mlig034392g2</name>
</gene>
<dbReference type="PANTHER" id="PTHR45153:SF1">
    <property type="entry name" value="TETRATRICOPEPTIDE REPEAT PROTEIN 16"/>
    <property type="match status" value="1"/>
</dbReference>
<feature type="compositionally biased region" description="Low complexity" evidence="2">
    <location>
        <begin position="607"/>
        <end position="630"/>
    </location>
</feature>
<feature type="repeat" description="TPR" evidence="1">
    <location>
        <begin position="459"/>
        <end position="492"/>
    </location>
</feature>
<evidence type="ECO:0000256" key="2">
    <source>
        <dbReference type="SAM" id="MobiDB-lite"/>
    </source>
</evidence>
<dbReference type="STRING" id="282301.A0A267GPW6"/>
<feature type="repeat" description="TPR" evidence="1">
    <location>
        <begin position="229"/>
        <end position="262"/>
    </location>
</feature>
<dbReference type="InterPro" id="IPR011990">
    <property type="entry name" value="TPR-like_helical_dom_sf"/>
</dbReference>
<feature type="region of interest" description="Disordered" evidence="2">
    <location>
        <begin position="68"/>
        <end position="135"/>
    </location>
</feature>